<dbReference type="CDD" id="cd10170">
    <property type="entry name" value="ASKHA_NBD_HSP70"/>
    <property type="match status" value="1"/>
</dbReference>
<comment type="caution">
    <text evidence="2">The sequence shown here is derived from an EMBL/GenBank/DDBJ whole genome shotgun (WGS) entry which is preliminary data.</text>
</comment>
<evidence type="ECO:0000313" key="3">
    <source>
        <dbReference type="Proteomes" id="UP000750711"/>
    </source>
</evidence>
<dbReference type="InterPro" id="IPR043129">
    <property type="entry name" value="ATPase_NBD"/>
</dbReference>
<evidence type="ECO:0000256" key="1">
    <source>
        <dbReference type="SAM" id="MobiDB-lite"/>
    </source>
</evidence>
<dbReference type="Proteomes" id="UP000750711">
    <property type="component" value="Unassembled WGS sequence"/>
</dbReference>
<dbReference type="SUPFAM" id="SSF53067">
    <property type="entry name" value="Actin-like ATPase domain"/>
    <property type="match status" value="2"/>
</dbReference>
<feature type="region of interest" description="Disordered" evidence="1">
    <location>
        <begin position="45"/>
        <end position="66"/>
    </location>
</feature>
<sequence length="752" mass="85128">MASPTPSSPPTKAKPPTLRGNPIGYSDPFDQDYLKDDLLEEDKIDTSPFSFRTTDPLTLPPGSSYDPSPDRLVIAIDYGTTFTGKRYSFKVPELTNDLKGVAFATPRSGNASLEDIEVLYKWGSNMGNHNKIPSVISYSPASAAGEQQWGASLSPDAVTMVNTKLELDVQANKLDELELILQVLDGTRNMGFANVKESQGYPEYTWKGPEEIVTDYLTRVSKCFKQAVSYFGSHLKAKLPVDIVITVPVNWSYRAKNSTFRAVKNAGFNEETFPNLNDIVMVSEPEAAAIYTARYLKEDKGKEFLRASALTNYICQRRHLRFYRPGGLERCEATCRRVLRSVRRRRRDGRPHILQGHATRTDSRASRNVNCHKSESPTPLEGERGLIKQTGAKCGSAYIDVGFKGWLNKSIGDRHYRALDPKGASQQISAHTTEGGQMRQVMKAFDVHKKKFEFTNNAHELKLDLPEPLDKVNIPGRVLDGELKITHEEMKSFFDPCVNKVIELINGQIQQVERKKNRVRNVFLVGGFGESLFLQKELELSLKMRKITMRRPETAKSWTAVVQGAIIYGIEKDHHENVILTSTCSRSYGVALNEMNSVYKYDPRDRYIDSVTNNVVAHKQLTWLIRRGDLLLPDAKKETDKEFVFHFQETDDRKFSLPIYQYPYDGDDEPDRFETGQNELVEVAILNCDLSKIPIRDFDKSENPKSRQPYYTAHLSCKTLLSGSSLKVEIHWDEGRLCDTEINDVGSARPRV</sequence>
<dbReference type="Gene3D" id="3.90.640.10">
    <property type="entry name" value="Actin, Chain A, domain 4"/>
    <property type="match status" value="1"/>
</dbReference>
<evidence type="ECO:0000313" key="2">
    <source>
        <dbReference type="EMBL" id="KAH0556986.1"/>
    </source>
</evidence>
<organism evidence="2 3">
    <name type="scientific">Trichoglossum hirsutum</name>
    <dbReference type="NCBI Taxonomy" id="265104"/>
    <lineage>
        <taxon>Eukaryota</taxon>
        <taxon>Fungi</taxon>
        <taxon>Dikarya</taxon>
        <taxon>Ascomycota</taxon>
        <taxon>Pezizomycotina</taxon>
        <taxon>Geoglossomycetes</taxon>
        <taxon>Geoglossales</taxon>
        <taxon>Geoglossaceae</taxon>
        <taxon>Trichoglossum</taxon>
    </lineage>
</organism>
<keyword evidence="3" id="KW-1185">Reference proteome</keyword>
<reference evidence="2" key="1">
    <citation type="submission" date="2021-03" db="EMBL/GenBank/DDBJ databases">
        <title>Comparative genomics and phylogenomic investigation of the class Geoglossomycetes provide insights into ecological specialization and systematics.</title>
        <authorList>
            <person name="Melie T."/>
            <person name="Pirro S."/>
            <person name="Miller A.N."/>
            <person name="Quandt A."/>
        </authorList>
    </citation>
    <scope>NUCLEOTIDE SEQUENCE</scope>
    <source>
        <strain evidence="2">CAQ_001_2017</strain>
    </source>
</reference>
<dbReference type="AlphaFoldDB" id="A0A9P8L9M4"/>
<proteinExistence type="predicted"/>
<gene>
    <name evidence="2" type="ORF">GP486_005225</name>
</gene>
<accession>A0A9P8L9M4</accession>
<feature type="region of interest" description="Disordered" evidence="1">
    <location>
        <begin position="1"/>
        <end position="31"/>
    </location>
</feature>
<feature type="compositionally biased region" description="Pro residues" evidence="1">
    <location>
        <begin position="1"/>
        <end position="13"/>
    </location>
</feature>
<protein>
    <submittedName>
        <fullName evidence="2">Uncharacterized protein</fullName>
    </submittedName>
</protein>
<dbReference type="EMBL" id="JAGHQM010000950">
    <property type="protein sequence ID" value="KAH0556986.1"/>
    <property type="molecule type" value="Genomic_DNA"/>
</dbReference>
<feature type="region of interest" description="Disordered" evidence="1">
    <location>
        <begin position="346"/>
        <end position="385"/>
    </location>
</feature>
<feature type="compositionally biased region" description="Polar residues" evidence="1">
    <location>
        <begin position="47"/>
        <end position="56"/>
    </location>
</feature>
<dbReference type="PANTHER" id="PTHR14187">
    <property type="entry name" value="ALPHA KINASE/ELONGATION FACTOR 2 KINASE"/>
    <property type="match status" value="1"/>
</dbReference>
<dbReference type="PANTHER" id="PTHR14187:SF5">
    <property type="entry name" value="HEAT SHOCK 70 KDA PROTEIN 12A"/>
    <property type="match status" value="1"/>
</dbReference>
<name>A0A9P8L9M4_9PEZI</name>
<dbReference type="Gene3D" id="3.30.420.40">
    <property type="match status" value="3"/>
</dbReference>